<evidence type="ECO:0000313" key="2">
    <source>
        <dbReference type="Proteomes" id="UP000475862"/>
    </source>
</evidence>
<comment type="caution">
    <text evidence="1">The sequence shown here is derived from an EMBL/GenBank/DDBJ whole genome shotgun (WGS) entry which is preliminary data.</text>
</comment>
<organism evidence="1 2">
    <name type="scientific">Aphis glycines</name>
    <name type="common">Soybean aphid</name>
    <dbReference type="NCBI Taxonomy" id="307491"/>
    <lineage>
        <taxon>Eukaryota</taxon>
        <taxon>Metazoa</taxon>
        <taxon>Ecdysozoa</taxon>
        <taxon>Arthropoda</taxon>
        <taxon>Hexapoda</taxon>
        <taxon>Insecta</taxon>
        <taxon>Pterygota</taxon>
        <taxon>Neoptera</taxon>
        <taxon>Paraneoptera</taxon>
        <taxon>Hemiptera</taxon>
        <taxon>Sternorrhyncha</taxon>
        <taxon>Aphidomorpha</taxon>
        <taxon>Aphidoidea</taxon>
        <taxon>Aphididae</taxon>
        <taxon>Aphidini</taxon>
        <taxon>Aphis</taxon>
        <taxon>Aphis</taxon>
    </lineage>
</organism>
<name>A0A6G0U7F2_APHGL</name>
<proteinExistence type="predicted"/>
<sequence>MSLTKSQGKVVHYKAYKLAISIFSMYYVPQNHTPQVNINQPSNDYMKINSLALANIYLFVLNAYPLAKKFVKLQTGKSNKTQQKLMARFIVKFLYRNDLEIDSTVKKNQMDNDILTKLVFLNMSKNQDLIGLSDSRPDYCSGDYPFVKYEITKYKRNIFSHRCTQLFNLYVVIKVEKSTYVFQVEQLIEFEFSRRKQYLIL</sequence>
<evidence type="ECO:0000313" key="1">
    <source>
        <dbReference type="EMBL" id="KAE9545051.1"/>
    </source>
</evidence>
<keyword evidence="2" id="KW-1185">Reference proteome</keyword>
<dbReference type="AlphaFoldDB" id="A0A6G0U7F2"/>
<reference evidence="1 2" key="1">
    <citation type="submission" date="2019-08" db="EMBL/GenBank/DDBJ databases">
        <title>The genome of the soybean aphid Biotype 1, its phylome, world population structure and adaptation to the North American continent.</title>
        <authorList>
            <person name="Giordano R."/>
            <person name="Donthu R.K."/>
            <person name="Hernandez A.G."/>
            <person name="Wright C.L."/>
            <person name="Zimin A.V."/>
        </authorList>
    </citation>
    <scope>NUCLEOTIDE SEQUENCE [LARGE SCALE GENOMIC DNA]</scope>
    <source>
        <tissue evidence="1">Whole aphids</tissue>
    </source>
</reference>
<dbReference type="EMBL" id="VYZN01000001">
    <property type="protein sequence ID" value="KAE9545051.1"/>
    <property type="molecule type" value="Genomic_DNA"/>
</dbReference>
<protein>
    <submittedName>
        <fullName evidence="1">Uncharacterized protein</fullName>
    </submittedName>
</protein>
<gene>
    <name evidence="1" type="ORF">AGLY_000594</name>
</gene>
<accession>A0A6G0U7F2</accession>
<dbReference type="Proteomes" id="UP000475862">
    <property type="component" value="Unassembled WGS sequence"/>
</dbReference>